<evidence type="ECO:0000313" key="1">
    <source>
        <dbReference type="EMBL" id="MCE3215836.1"/>
    </source>
</evidence>
<proteinExistence type="predicted"/>
<protein>
    <submittedName>
        <fullName evidence="1">Uncharacterized protein</fullName>
    </submittedName>
</protein>
<reference evidence="1 2" key="1">
    <citation type="journal article" date="2021" name="BMC Genomics">
        <title>Datura genome reveals duplications of psychoactive alkaloid biosynthetic genes and high mutation rate following tissue culture.</title>
        <authorList>
            <person name="Rajewski A."/>
            <person name="Carter-House D."/>
            <person name="Stajich J."/>
            <person name="Litt A."/>
        </authorList>
    </citation>
    <scope>NUCLEOTIDE SEQUENCE [LARGE SCALE GENOMIC DNA]</scope>
    <source>
        <strain evidence="1">AR-01</strain>
    </source>
</reference>
<organism evidence="1 2">
    <name type="scientific">Datura stramonium</name>
    <name type="common">Jimsonweed</name>
    <name type="synonym">Common thornapple</name>
    <dbReference type="NCBI Taxonomy" id="4076"/>
    <lineage>
        <taxon>Eukaryota</taxon>
        <taxon>Viridiplantae</taxon>
        <taxon>Streptophyta</taxon>
        <taxon>Embryophyta</taxon>
        <taxon>Tracheophyta</taxon>
        <taxon>Spermatophyta</taxon>
        <taxon>Magnoliopsida</taxon>
        <taxon>eudicotyledons</taxon>
        <taxon>Gunneridae</taxon>
        <taxon>Pentapetalae</taxon>
        <taxon>asterids</taxon>
        <taxon>lamiids</taxon>
        <taxon>Solanales</taxon>
        <taxon>Solanaceae</taxon>
        <taxon>Solanoideae</taxon>
        <taxon>Datureae</taxon>
        <taxon>Datura</taxon>
    </lineage>
</organism>
<evidence type="ECO:0000313" key="2">
    <source>
        <dbReference type="Proteomes" id="UP000823775"/>
    </source>
</evidence>
<name>A0ABS8WUJ1_DATST</name>
<gene>
    <name evidence="1" type="ORF">HAX54_003685</name>
</gene>
<comment type="caution">
    <text evidence="1">The sequence shown here is derived from an EMBL/GenBank/DDBJ whole genome shotgun (WGS) entry which is preliminary data.</text>
</comment>
<keyword evidence="2" id="KW-1185">Reference proteome</keyword>
<sequence>KTFESSQVPLLRVDYHCGFIGLFIALPCSSLETWSIFCESIPLFTAPLLNALNCTTLGVLAR</sequence>
<dbReference type="EMBL" id="JACEIK010011692">
    <property type="protein sequence ID" value="MCE3215836.1"/>
    <property type="molecule type" value="Genomic_DNA"/>
</dbReference>
<accession>A0ABS8WUJ1</accession>
<feature type="non-terminal residue" evidence="1">
    <location>
        <position position="1"/>
    </location>
</feature>
<dbReference type="Proteomes" id="UP000823775">
    <property type="component" value="Unassembled WGS sequence"/>
</dbReference>